<keyword evidence="1" id="KW-1133">Transmembrane helix</keyword>
<evidence type="ECO:0000259" key="2">
    <source>
        <dbReference type="PROSITE" id="PS51172"/>
    </source>
</evidence>
<dbReference type="Pfam" id="PF00942">
    <property type="entry name" value="CBM_3"/>
    <property type="match status" value="2"/>
</dbReference>
<dbReference type="Gene3D" id="2.60.40.710">
    <property type="entry name" value="Endoglucanase-like"/>
    <property type="match status" value="2"/>
</dbReference>
<feature type="domain" description="CBM3" evidence="2">
    <location>
        <begin position="75"/>
        <end position="228"/>
    </location>
</feature>
<dbReference type="PROSITE" id="PS51172">
    <property type="entry name" value="CBM3"/>
    <property type="match status" value="2"/>
</dbReference>
<keyword evidence="4" id="KW-1185">Reference proteome</keyword>
<protein>
    <recommendedName>
        <fullName evidence="2">CBM3 domain-containing protein</fullName>
    </recommendedName>
</protein>
<keyword evidence="1" id="KW-0472">Membrane</keyword>
<reference evidence="3 4" key="1">
    <citation type="submission" date="2018-06" db="EMBL/GenBank/DDBJ databases">
        <title>Chryseolinea flavus sp. nov., a member of the phylum Bacteroidetes isolated from soil.</title>
        <authorList>
            <person name="Li Y."/>
            <person name="Wang J."/>
        </authorList>
    </citation>
    <scope>NUCLEOTIDE SEQUENCE [LARGE SCALE GENOMIC DNA]</scope>
    <source>
        <strain evidence="3 4">SDU1-6</strain>
    </source>
</reference>
<organism evidence="3 4">
    <name type="scientific">Pseudochryseolinea flava</name>
    <dbReference type="NCBI Taxonomy" id="2059302"/>
    <lineage>
        <taxon>Bacteria</taxon>
        <taxon>Pseudomonadati</taxon>
        <taxon>Bacteroidota</taxon>
        <taxon>Cytophagia</taxon>
        <taxon>Cytophagales</taxon>
        <taxon>Fulvivirgaceae</taxon>
        <taxon>Pseudochryseolinea</taxon>
    </lineage>
</organism>
<comment type="caution">
    <text evidence="3">The sequence shown here is derived from an EMBL/GenBank/DDBJ whole genome shotgun (WGS) entry which is preliminary data.</text>
</comment>
<dbReference type="GO" id="GO:0005975">
    <property type="term" value="P:carbohydrate metabolic process"/>
    <property type="evidence" value="ECO:0007669"/>
    <property type="project" value="InterPro"/>
</dbReference>
<dbReference type="AlphaFoldDB" id="A0A364Y909"/>
<name>A0A364Y909_9BACT</name>
<dbReference type="Pfam" id="PF18962">
    <property type="entry name" value="Por_Secre_tail"/>
    <property type="match status" value="1"/>
</dbReference>
<dbReference type="GO" id="GO:0030248">
    <property type="term" value="F:cellulose binding"/>
    <property type="evidence" value="ECO:0007669"/>
    <property type="project" value="InterPro"/>
</dbReference>
<proteinExistence type="predicted"/>
<dbReference type="OrthoDB" id="1523346at2"/>
<dbReference type="InterPro" id="IPR026444">
    <property type="entry name" value="Secre_tail"/>
</dbReference>
<dbReference type="InterPro" id="IPR001956">
    <property type="entry name" value="CBM3"/>
</dbReference>
<dbReference type="InterPro" id="IPR008965">
    <property type="entry name" value="CBM2/CBM3_carb-bd_dom_sf"/>
</dbReference>
<dbReference type="NCBIfam" id="TIGR04183">
    <property type="entry name" value="Por_Secre_tail"/>
    <property type="match status" value="1"/>
</dbReference>
<gene>
    <name evidence="3" type="ORF">DQQ10_02350</name>
</gene>
<feature type="transmembrane region" description="Helical" evidence="1">
    <location>
        <begin position="41"/>
        <end position="63"/>
    </location>
</feature>
<keyword evidence="1" id="KW-0812">Transmembrane</keyword>
<dbReference type="InterPro" id="IPR036966">
    <property type="entry name" value="CBM3_sf"/>
</dbReference>
<evidence type="ECO:0000256" key="1">
    <source>
        <dbReference type="SAM" id="Phobius"/>
    </source>
</evidence>
<dbReference type="EMBL" id="QMFY01000001">
    <property type="protein sequence ID" value="RAW02965.1"/>
    <property type="molecule type" value="Genomic_DNA"/>
</dbReference>
<evidence type="ECO:0000313" key="3">
    <source>
        <dbReference type="EMBL" id="RAW02965.1"/>
    </source>
</evidence>
<evidence type="ECO:0000313" key="4">
    <source>
        <dbReference type="Proteomes" id="UP000251889"/>
    </source>
</evidence>
<dbReference type="SMART" id="SM01067">
    <property type="entry name" value="CBM_3"/>
    <property type="match status" value="2"/>
</dbReference>
<dbReference type="Proteomes" id="UP000251889">
    <property type="component" value="Unassembled WGS sequence"/>
</dbReference>
<sequence>MPLFCRCAFAYSGEVFHPFSPNTAVVFIVFNQNPFPMKKTLLTFFETVFVFLLIMLATDVMALTKSPRLENSSPVSLLYRNTDIDPSPAATNMNIRPDFRLINHTDAPIAYSSMKVRYWFTVDQRASIRVETIFAKFGKENVTLRGVGLGAPHENANYYVEFGFTSAAGVLEARDTTDAFIRTKIRKADYTPFNELNDYSYSVPQVTFANEKMTVYLDDDLVWGTEPSEVPVVEDLKVVYSWGSATATTQIPFALRFVNAGNTAVPISELTVRYWFSENDALPLQYIEHYIGHDNVTTTGNIISLDPARDSASHYLEIAFDAPGLVVQPFSELKNFKFKIIRQGWKNFTSKEDDYSYIPSANEFNYQLNDHITLYRNGELVWGVEPPVGEGVSLNNVDNDALKLYPVPAHGTVALVLPASSRDYGQFNVYNHMGKGESVSYMIENGKVVFDISSLQPGIYFISAAIDRKIYKKRLSVN</sequence>
<feature type="domain" description="CBM3" evidence="2">
    <location>
        <begin position="231"/>
        <end position="387"/>
    </location>
</feature>
<dbReference type="SUPFAM" id="SSF49384">
    <property type="entry name" value="Carbohydrate-binding domain"/>
    <property type="match status" value="2"/>
</dbReference>
<accession>A0A364Y909</accession>